<evidence type="ECO:0000256" key="3">
    <source>
        <dbReference type="ARBA" id="ARBA00022989"/>
    </source>
</evidence>
<dbReference type="GO" id="GO:0016020">
    <property type="term" value="C:membrane"/>
    <property type="evidence" value="ECO:0007669"/>
    <property type="project" value="UniProtKB-SubCell"/>
</dbReference>
<feature type="transmembrane region" description="Helical" evidence="5">
    <location>
        <begin position="96"/>
        <end position="124"/>
    </location>
</feature>
<comment type="subcellular location">
    <subcellularLocation>
        <location evidence="1">Membrane</location>
        <topology evidence="1">Multi-pass membrane protein</topology>
    </subcellularLocation>
</comment>
<dbReference type="PANTHER" id="PTHR43027:SF2">
    <property type="entry name" value="TRANSPORT PERMEASE PROTEIN"/>
    <property type="match status" value="1"/>
</dbReference>
<keyword evidence="3 5" id="KW-1133">Transmembrane helix</keyword>
<feature type="transmembrane region" description="Helical" evidence="5">
    <location>
        <begin position="130"/>
        <end position="154"/>
    </location>
</feature>
<sequence>MSTAQQTKVIARTEGKLIARNKTVLFSATLFPLALTALYLIQDAEGPLAAAGLTSIMVAIFSSMTVYMTVTLTAVSRRQDLYLKRLRSGESSDVAIFAGITLPTALLCVAQMIVVVVVLAIIGFEVPSEPWWIVTAALGSIISCLAMGLGTASVTPNASAAQMTTVPYFLFVIGSVFATPFADSQLMDLTPGGAIVTFARMAFDVPTPGSALTAAAGLVIWTVIGIELARRFFRWEPRS</sequence>
<evidence type="ECO:0000256" key="2">
    <source>
        <dbReference type="ARBA" id="ARBA00022692"/>
    </source>
</evidence>
<dbReference type="InterPro" id="IPR052902">
    <property type="entry name" value="ABC-2_transporter"/>
</dbReference>
<keyword evidence="8" id="KW-1185">Reference proteome</keyword>
<name>A0A554SD54_9ACTN</name>
<proteinExistence type="predicted"/>
<evidence type="ECO:0000313" key="7">
    <source>
        <dbReference type="EMBL" id="TSD64262.1"/>
    </source>
</evidence>
<feature type="transmembrane region" description="Helical" evidence="5">
    <location>
        <begin position="48"/>
        <end position="75"/>
    </location>
</feature>
<evidence type="ECO:0000259" key="6">
    <source>
        <dbReference type="Pfam" id="PF01061"/>
    </source>
</evidence>
<comment type="caution">
    <text evidence="7">The sequence shown here is derived from an EMBL/GenBank/DDBJ whole genome shotgun (WGS) entry which is preliminary data.</text>
</comment>
<reference evidence="7 8" key="1">
    <citation type="submission" date="2019-07" db="EMBL/GenBank/DDBJ databases">
        <authorList>
            <person name="Zhao L.H."/>
        </authorList>
    </citation>
    <scope>NUCLEOTIDE SEQUENCE [LARGE SCALE GENOMIC DNA]</scope>
    <source>
        <strain evidence="7 8">Co35</strain>
    </source>
</reference>
<accession>A0A554SD54</accession>
<feature type="domain" description="ABC-2 type transporter transmembrane" evidence="6">
    <location>
        <begin position="5"/>
        <end position="172"/>
    </location>
</feature>
<dbReference type="PANTHER" id="PTHR43027">
    <property type="entry name" value="DOXORUBICIN RESISTANCE ABC TRANSPORTER PERMEASE PROTEIN DRRC-RELATED"/>
    <property type="match status" value="1"/>
</dbReference>
<evidence type="ECO:0000256" key="4">
    <source>
        <dbReference type="ARBA" id="ARBA00023136"/>
    </source>
</evidence>
<gene>
    <name evidence="7" type="ORF">FNM00_06855</name>
</gene>
<keyword evidence="2 5" id="KW-0812">Transmembrane</keyword>
<evidence type="ECO:0000256" key="5">
    <source>
        <dbReference type="SAM" id="Phobius"/>
    </source>
</evidence>
<feature type="transmembrane region" description="Helical" evidence="5">
    <location>
        <begin position="24"/>
        <end position="42"/>
    </location>
</feature>
<dbReference type="AlphaFoldDB" id="A0A554SD54"/>
<dbReference type="GO" id="GO:0140359">
    <property type="term" value="F:ABC-type transporter activity"/>
    <property type="evidence" value="ECO:0007669"/>
    <property type="project" value="InterPro"/>
</dbReference>
<dbReference type="EMBL" id="VLNT01000004">
    <property type="protein sequence ID" value="TSD64262.1"/>
    <property type="molecule type" value="Genomic_DNA"/>
</dbReference>
<organism evidence="7 8">
    <name type="scientific">Aeromicrobium piscarium</name>
    <dbReference type="NCBI Taxonomy" id="2590901"/>
    <lineage>
        <taxon>Bacteria</taxon>
        <taxon>Bacillati</taxon>
        <taxon>Actinomycetota</taxon>
        <taxon>Actinomycetes</taxon>
        <taxon>Propionibacteriales</taxon>
        <taxon>Nocardioidaceae</taxon>
        <taxon>Aeromicrobium</taxon>
    </lineage>
</organism>
<dbReference type="Pfam" id="PF01061">
    <property type="entry name" value="ABC2_membrane"/>
    <property type="match status" value="1"/>
</dbReference>
<evidence type="ECO:0000313" key="8">
    <source>
        <dbReference type="Proteomes" id="UP000316988"/>
    </source>
</evidence>
<evidence type="ECO:0000256" key="1">
    <source>
        <dbReference type="ARBA" id="ARBA00004141"/>
    </source>
</evidence>
<dbReference type="OrthoDB" id="3399482at2"/>
<dbReference type="InterPro" id="IPR013525">
    <property type="entry name" value="ABC2_TM"/>
</dbReference>
<dbReference type="RefSeq" id="WP_143912705.1">
    <property type="nucleotide sequence ID" value="NZ_VLNT01000004.1"/>
</dbReference>
<keyword evidence="4 5" id="KW-0472">Membrane</keyword>
<feature type="transmembrane region" description="Helical" evidence="5">
    <location>
        <begin position="211"/>
        <end position="229"/>
    </location>
</feature>
<dbReference type="Proteomes" id="UP000316988">
    <property type="component" value="Unassembled WGS sequence"/>
</dbReference>
<protein>
    <recommendedName>
        <fullName evidence="6">ABC-2 type transporter transmembrane domain-containing protein</fullName>
    </recommendedName>
</protein>
<feature type="transmembrane region" description="Helical" evidence="5">
    <location>
        <begin position="166"/>
        <end position="182"/>
    </location>
</feature>